<protein>
    <submittedName>
        <fullName evidence="2">Uncharacterized protein</fullName>
    </submittedName>
</protein>
<dbReference type="Proteomes" id="UP000762676">
    <property type="component" value="Unassembled WGS sequence"/>
</dbReference>
<accession>A0AAV4EYE5</accession>
<evidence type="ECO:0000313" key="2">
    <source>
        <dbReference type="EMBL" id="GFR65575.1"/>
    </source>
</evidence>
<name>A0AAV4EYE5_9GAST</name>
<gene>
    <name evidence="2" type="ORF">ElyMa_005534300</name>
</gene>
<keyword evidence="3" id="KW-1185">Reference proteome</keyword>
<dbReference type="AlphaFoldDB" id="A0AAV4EYE5"/>
<dbReference type="SUPFAM" id="SSF57184">
    <property type="entry name" value="Growth factor receptor domain"/>
    <property type="match status" value="1"/>
</dbReference>
<sequence>MMRYVLLACLLVQVSLAIVCDDSICDGVVQPALNCENGIIEKGGFCGCTDVCAQAKGDPCGLTFASRFLLMPGPAPECGDGLECSGGVCVPSS</sequence>
<dbReference type="Gene3D" id="4.10.40.20">
    <property type="match status" value="1"/>
</dbReference>
<evidence type="ECO:0000313" key="3">
    <source>
        <dbReference type="Proteomes" id="UP000762676"/>
    </source>
</evidence>
<evidence type="ECO:0000256" key="1">
    <source>
        <dbReference type="SAM" id="SignalP"/>
    </source>
</evidence>
<feature type="chain" id="PRO_5043539823" evidence="1">
    <location>
        <begin position="18"/>
        <end position="93"/>
    </location>
</feature>
<proteinExistence type="predicted"/>
<keyword evidence="1" id="KW-0732">Signal</keyword>
<comment type="caution">
    <text evidence="2">The sequence shown here is derived from an EMBL/GenBank/DDBJ whole genome shotgun (WGS) entry which is preliminary data.</text>
</comment>
<reference evidence="2 3" key="1">
    <citation type="journal article" date="2021" name="Elife">
        <title>Chloroplast acquisition without the gene transfer in kleptoplastic sea slugs, Plakobranchus ocellatus.</title>
        <authorList>
            <person name="Maeda T."/>
            <person name="Takahashi S."/>
            <person name="Yoshida T."/>
            <person name="Shimamura S."/>
            <person name="Takaki Y."/>
            <person name="Nagai Y."/>
            <person name="Toyoda A."/>
            <person name="Suzuki Y."/>
            <person name="Arimoto A."/>
            <person name="Ishii H."/>
            <person name="Satoh N."/>
            <person name="Nishiyama T."/>
            <person name="Hasebe M."/>
            <person name="Maruyama T."/>
            <person name="Minagawa J."/>
            <person name="Obokata J."/>
            <person name="Shigenobu S."/>
        </authorList>
    </citation>
    <scope>NUCLEOTIDE SEQUENCE [LARGE SCALE GENOMIC DNA]</scope>
</reference>
<organism evidence="2 3">
    <name type="scientific">Elysia marginata</name>
    <dbReference type="NCBI Taxonomy" id="1093978"/>
    <lineage>
        <taxon>Eukaryota</taxon>
        <taxon>Metazoa</taxon>
        <taxon>Spiralia</taxon>
        <taxon>Lophotrochozoa</taxon>
        <taxon>Mollusca</taxon>
        <taxon>Gastropoda</taxon>
        <taxon>Heterobranchia</taxon>
        <taxon>Euthyneura</taxon>
        <taxon>Panpulmonata</taxon>
        <taxon>Sacoglossa</taxon>
        <taxon>Placobranchoidea</taxon>
        <taxon>Plakobranchidae</taxon>
        <taxon>Elysia</taxon>
    </lineage>
</organism>
<feature type="signal peptide" evidence="1">
    <location>
        <begin position="1"/>
        <end position="17"/>
    </location>
</feature>
<dbReference type="EMBL" id="BMAT01011045">
    <property type="protein sequence ID" value="GFR65575.1"/>
    <property type="molecule type" value="Genomic_DNA"/>
</dbReference>
<dbReference type="InterPro" id="IPR009030">
    <property type="entry name" value="Growth_fac_rcpt_cys_sf"/>
</dbReference>